<dbReference type="InterPro" id="IPR002227">
    <property type="entry name" value="Tyrosinase_Cu-bd"/>
</dbReference>
<dbReference type="InterPro" id="IPR036508">
    <property type="entry name" value="Chitin-bd_dom_sf"/>
</dbReference>
<accession>A0A3S0ZXU8</accession>
<dbReference type="GO" id="GO:0046872">
    <property type="term" value="F:metal ion binding"/>
    <property type="evidence" value="ECO:0007669"/>
    <property type="project" value="UniProtKB-KW"/>
</dbReference>
<proteinExistence type="predicted"/>
<feature type="domain" description="Tyrosinase copper-binding" evidence="4">
    <location>
        <begin position="248"/>
        <end position="259"/>
    </location>
</feature>
<dbReference type="AlphaFoldDB" id="A0A3S0ZXU8"/>
<dbReference type="Gene3D" id="1.10.1280.10">
    <property type="entry name" value="Di-copper center containing domain from catechol oxidase"/>
    <property type="match status" value="1"/>
</dbReference>
<keyword evidence="2" id="KW-0186">Copper</keyword>
<dbReference type="EMBL" id="RQTK01000058">
    <property type="protein sequence ID" value="RUS89368.1"/>
    <property type="molecule type" value="Genomic_DNA"/>
</dbReference>
<feature type="non-terminal residue" evidence="5">
    <location>
        <position position="1"/>
    </location>
</feature>
<dbReference type="OrthoDB" id="6132182at2759"/>
<protein>
    <recommendedName>
        <fullName evidence="4">Tyrosinase copper-binding domain-containing protein</fullName>
    </recommendedName>
</protein>
<evidence type="ECO:0000313" key="6">
    <source>
        <dbReference type="Proteomes" id="UP000271974"/>
    </source>
</evidence>
<dbReference type="PANTHER" id="PTHR11474:SF126">
    <property type="entry name" value="TYROSINASE-LIKE PROTEIN TYR-1-RELATED"/>
    <property type="match status" value="1"/>
</dbReference>
<dbReference type="PANTHER" id="PTHR11474">
    <property type="entry name" value="TYROSINASE FAMILY MEMBER"/>
    <property type="match status" value="1"/>
</dbReference>
<keyword evidence="6" id="KW-1185">Reference proteome</keyword>
<organism evidence="5 6">
    <name type="scientific">Elysia chlorotica</name>
    <name type="common">Eastern emerald elysia</name>
    <name type="synonym">Sea slug</name>
    <dbReference type="NCBI Taxonomy" id="188477"/>
    <lineage>
        <taxon>Eukaryota</taxon>
        <taxon>Metazoa</taxon>
        <taxon>Spiralia</taxon>
        <taxon>Lophotrochozoa</taxon>
        <taxon>Mollusca</taxon>
        <taxon>Gastropoda</taxon>
        <taxon>Heterobranchia</taxon>
        <taxon>Euthyneura</taxon>
        <taxon>Panpulmonata</taxon>
        <taxon>Sacoglossa</taxon>
        <taxon>Placobranchoidea</taxon>
        <taxon>Plakobranchidae</taxon>
        <taxon>Elysia</taxon>
    </lineage>
</organism>
<sequence>FFFRVPDCFYICFFPSYYQQLYDKAVQLGPPVRSDSNSGKRTRRMRLKRQARAFPRCVRKEYRMLSDDERRRFHNAINALKQDTTVEPNKYDAIALLHTGMASFTAHGGAGFPGWHRIYILMFETALREVDPSVCLPYWDSSLDNELDDPTESHIWTADFFGTQQGPVLEGPFANWVTPDGSQLMRNVGTDGDLFTASSIEGVLSRSRHDDIVTSENVDPQFDLEFHHAAVHVFCGGTMGQLDTAAFDPIFFMLHSYVDYLWELFRTNLRSLGIDPEDYPNVLDADSRHHSTAATGFGDLTQADGYLDSLTDSYEYESAPICTARFPNCGSSFISSRLGNPKTFKRCNGDDDTGQVFLSSNGLNYDGFYKEAAIIDQRLAVSMSMGFVAIKRPTRGSMGVSKALIRAHDSCGRVCHAACKNDVTGKYEQCSGAVALSTDAPLMYGSNYDEAVMSVFDYEFNNDCPNFKTESFFLTFYCDFHNEFPYADHKHAPVPAPAHRVPVPEPEAPVEMLPFRDGCQVTSNCVLDVPCASRFVQCHSNNEKHLCHGSCRAYGVCTYGRYFLRVCPDGKYFDDVVKTCVVGFCRKVPGAERILDRRRADALGLDHSGHGHSHRGSPHRSEQTLPEPEAEPQSTGRQPDRPFYSQLLSGFLRQMHG</sequence>
<keyword evidence="1" id="KW-0479">Metal-binding</keyword>
<dbReference type="GO" id="GO:0008061">
    <property type="term" value="F:chitin binding"/>
    <property type="evidence" value="ECO:0007669"/>
    <property type="project" value="InterPro"/>
</dbReference>
<dbReference type="PRINTS" id="PR00092">
    <property type="entry name" value="TYROSINASE"/>
</dbReference>
<dbReference type="GO" id="GO:0016491">
    <property type="term" value="F:oxidoreductase activity"/>
    <property type="evidence" value="ECO:0007669"/>
    <property type="project" value="InterPro"/>
</dbReference>
<dbReference type="InterPro" id="IPR050316">
    <property type="entry name" value="Tyrosinase/Hemocyanin"/>
</dbReference>
<dbReference type="SUPFAM" id="SSF48056">
    <property type="entry name" value="Di-copper centre-containing domain"/>
    <property type="match status" value="1"/>
</dbReference>
<dbReference type="InterPro" id="IPR008922">
    <property type="entry name" value="Di-copper_centre_dom_sf"/>
</dbReference>
<dbReference type="GO" id="GO:0005576">
    <property type="term" value="C:extracellular region"/>
    <property type="evidence" value="ECO:0007669"/>
    <property type="project" value="InterPro"/>
</dbReference>
<dbReference type="Pfam" id="PF00264">
    <property type="entry name" value="Tyrosinase"/>
    <property type="match status" value="1"/>
</dbReference>
<reference evidence="5 6" key="1">
    <citation type="submission" date="2019-01" db="EMBL/GenBank/DDBJ databases">
        <title>A draft genome assembly of the solar-powered sea slug Elysia chlorotica.</title>
        <authorList>
            <person name="Cai H."/>
            <person name="Li Q."/>
            <person name="Fang X."/>
            <person name="Li J."/>
            <person name="Curtis N.E."/>
            <person name="Altenburger A."/>
            <person name="Shibata T."/>
            <person name="Feng M."/>
            <person name="Maeda T."/>
            <person name="Schwartz J.A."/>
            <person name="Shigenobu S."/>
            <person name="Lundholm N."/>
            <person name="Nishiyama T."/>
            <person name="Yang H."/>
            <person name="Hasebe M."/>
            <person name="Li S."/>
            <person name="Pierce S.K."/>
            <person name="Wang J."/>
        </authorList>
    </citation>
    <scope>NUCLEOTIDE SEQUENCE [LARGE SCALE GENOMIC DNA]</scope>
    <source>
        <strain evidence="5">EC2010</strain>
        <tissue evidence="5">Whole organism of an adult</tissue>
    </source>
</reference>
<evidence type="ECO:0000259" key="4">
    <source>
        <dbReference type="PROSITE" id="PS00498"/>
    </source>
</evidence>
<dbReference type="PROSITE" id="PS00498">
    <property type="entry name" value="TYROSINASE_2"/>
    <property type="match status" value="1"/>
</dbReference>
<evidence type="ECO:0000256" key="3">
    <source>
        <dbReference type="SAM" id="MobiDB-lite"/>
    </source>
</evidence>
<feature type="region of interest" description="Disordered" evidence="3">
    <location>
        <begin position="604"/>
        <end position="643"/>
    </location>
</feature>
<evidence type="ECO:0000313" key="5">
    <source>
        <dbReference type="EMBL" id="RUS89368.1"/>
    </source>
</evidence>
<dbReference type="Pfam" id="PF01607">
    <property type="entry name" value="CBM_14"/>
    <property type="match status" value="1"/>
</dbReference>
<dbReference type="InterPro" id="IPR002557">
    <property type="entry name" value="Chitin-bd_dom"/>
</dbReference>
<dbReference type="STRING" id="188477.A0A3S0ZXU8"/>
<comment type="caution">
    <text evidence="5">The sequence shown here is derived from an EMBL/GenBank/DDBJ whole genome shotgun (WGS) entry which is preliminary data.</text>
</comment>
<gene>
    <name evidence="5" type="ORF">EGW08_002888</name>
</gene>
<dbReference type="SUPFAM" id="SSF57625">
    <property type="entry name" value="Invertebrate chitin-binding proteins"/>
    <property type="match status" value="1"/>
</dbReference>
<dbReference type="Proteomes" id="UP000271974">
    <property type="component" value="Unassembled WGS sequence"/>
</dbReference>
<name>A0A3S0ZXU8_ELYCH</name>
<evidence type="ECO:0000256" key="1">
    <source>
        <dbReference type="ARBA" id="ARBA00022723"/>
    </source>
</evidence>
<evidence type="ECO:0000256" key="2">
    <source>
        <dbReference type="ARBA" id="ARBA00023008"/>
    </source>
</evidence>